<dbReference type="OrthoDB" id="31494at2157"/>
<dbReference type="InterPro" id="IPR017668">
    <property type="entry name" value="Methan_mark_2"/>
</dbReference>
<name>A0A1D3L326_9EURY</name>
<dbReference type="GeneID" id="30412350"/>
<dbReference type="PIRSF" id="PIRSF036540">
    <property type="entry name" value="UCP036540_AIR"/>
    <property type="match status" value="1"/>
</dbReference>
<dbReference type="SUPFAM" id="SSF55326">
    <property type="entry name" value="PurM N-terminal domain-like"/>
    <property type="match status" value="1"/>
</dbReference>
<dbReference type="Gene3D" id="3.30.1330.10">
    <property type="entry name" value="PurM-like, N-terminal domain"/>
    <property type="match status" value="1"/>
</dbReference>
<dbReference type="Gene3D" id="3.90.650.10">
    <property type="entry name" value="PurM-like C-terminal domain"/>
    <property type="match status" value="1"/>
</dbReference>
<dbReference type="PANTHER" id="PTHR30270:SF0">
    <property type="entry name" value="THIAMINE-MONOPHOSPHATE KINASE"/>
    <property type="match status" value="1"/>
</dbReference>
<dbReference type="InterPro" id="IPR011413">
    <property type="entry name" value="UCP036540_AIR"/>
</dbReference>
<dbReference type="RefSeq" id="WP_071907164.1">
    <property type="nucleotide sequence ID" value="NZ_LT607756.1"/>
</dbReference>
<dbReference type="STRING" id="118062.MCBB_1509"/>
<dbReference type="InterPro" id="IPR006283">
    <property type="entry name" value="ThiL-like"/>
</dbReference>
<keyword evidence="4" id="KW-1185">Reference proteome</keyword>
<dbReference type="InterPro" id="IPR036921">
    <property type="entry name" value="PurM-like_N_sf"/>
</dbReference>
<dbReference type="Proteomes" id="UP000094707">
    <property type="component" value="Chromosome I"/>
</dbReference>
<proteinExistence type="predicted"/>
<dbReference type="Pfam" id="PF00586">
    <property type="entry name" value="AIRS"/>
    <property type="match status" value="1"/>
</dbReference>
<dbReference type="KEGG" id="mcub:MCBB_1509"/>
<dbReference type="InterPro" id="IPR036676">
    <property type="entry name" value="PurM-like_C_sf"/>
</dbReference>
<feature type="domain" description="PurM-like N-terminal" evidence="1">
    <location>
        <begin position="44"/>
        <end position="150"/>
    </location>
</feature>
<gene>
    <name evidence="3" type="ORF">MCBB_1509</name>
</gene>
<evidence type="ECO:0000313" key="3">
    <source>
        <dbReference type="EMBL" id="SCG86064.1"/>
    </source>
</evidence>
<sequence>MDLKSLVDSLRNFEGITRKNLIKDVTKPLNKTYNIAGRTLLGFGDDASAIDIGNDTLLLMAADGMWGKLMEADPWWTGYCSVLVNVNDIAAMGGIPMGMTNVLSMSNKKICKEIMDGINDGVEKFGVPMVGGHFHPDTPYNALDVSITGIVGRDDPITSCGASVGDKVIFAIDLDGKQHPKFPLNWDTTTFKTPELVQAQIKVMNEIAKKHLVTAGKDISNPGAIGTLGMLLEASGAGARVEVENIPRNDAVPWDEWLKLYPGSGFVLTAREENVDETIGMLEDVNITSKVAGEIIHDKKLYLTHADEEEVVFDFSKDRIMGIKEKRS</sequence>
<evidence type="ECO:0000259" key="2">
    <source>
        <dbReference type="Pfam" id="PF02769"/>
    </source>
</evidence>
<dbReference type="AlphaFoldDB" id="A0A1D3L326"/>
<evidence type="ECO:0000259" key="1">
    <source>
        <dbReference type="Pfam" id="PF00586"/>
    </source>
</evidence>
<dbReference type="NCBIfam" id="TIGR03267">
    <property type="entry name" value="methan_mark_2"/>
    <property type="match status" value="1"/>
</dbReference>
<evidence type="ECO:0008006" key="5">
    <source>
        <dbReference type="Google" id="ProtNLM"/>
    </source>
</evidence>
<dbReference type="SUPFAM" id="SSF56042">
    <property type="entry name" value="PurM C-terminal domain-like"/>
    <property type="match status" value="1"/>
</dbReference>
<dbReference type="InterPro" id="IPR010918">
    <property type="entry name" value="PurM-like_C_dom"/>
</dbReference>
<organism evidence="3 4">
    <name type="scientific">Methanobacterium congolense</name>
    <dbReference type="NCBI Taxonomy" id="118062"/>
    <lineage>
        <taxon>Archaea</taxon>
        <taxon>Methanobacteriati</taxon>
        <taxon>Methanobacteriota</taxon>
        <taxon>Methanomada group</taxon>
        <taxon>Methanobacteria</taxon>
        <taxon>Methanobacteriales</taxon>
        <taxon>Methanobacteriaceae</taxon>
        <taxon>Methanobacterium</taxon>
    </lineage>
</organism>
<dbReference type="PANTHER" id="PTHR30270">
    <property type="entry name" value="THIAMINE-MONOPHOSPHATE KINASE"/>
    <property type="match status" value="1"/>
</dbReference>
<dbReference type="EMBL" id="LT607756">
    <property type="protein sequence ID" value="SCG86064.1"/>
    <property type="molecule type" value="Genomic_DNA"/>
</dbReference>
<dbReference type="GO" id="GO:0009228">
    <property type="term" value="P:thiamine biosynthetic process"/>
    <property type="evidence" value="ECO:0007669"/>
    <property type="project" value="InterPro"/>
</dbReference>
<dbReference type="PATRIC" id="fig|129848.4.peg.1537"/>
<dbReference type="GO" id="GO:0009030">
    <property type="term" value="F:thiamine-phosphate kinase activity"/>
    <property type="evidence" value="ECO:0007669"/>
    <property type="project" value="InterPro"/>
</dbReference>
<evidence type="ECO:0000313" key="4">
    <source>
        <dbReference type="Proteomes" id="UP000094707"/>
    </source>
</evidence>
<dbReference type="Pfam" id="PF02769">
    <property type="entry name" value="AIRS_C"/>
    <property type="match status" value="1"/>
</dbReference>
<feature type="domain" description="PurM-like C-terminal" evidence="2">
    <location>
        <begin position="191"/>
        <end position="304"/>
    </location>
</feature>
<dbReference type="CDD" id="cd02192">
    <property type="entry name" value="PurM-like3"/>
    <property type="match status" value="1"/>
</dbReference>
<dbReference type="InterPro" id="IPR016188">
    <property type="entry name" value="PurM-like_N"/>
</dbReference>
<protein>
    <recommendedName>
        <fullName evidence="5">Methanogenesis marker protein 2</fullName>
    </recommendedName>
</protein>
<accession>A0A1D3L326</accession>
<reference evidence="3 4" key="1">
    <citation type="submission" date="2016-08" db="EMBL/GenBank/DDBJ databases">
        <authorList>
            <person name="Seilhamer J.J."/>
        </authorList>
    </citation>
    <scope>NUCLEOTIDE SEQUENCE [LARGE SCALE GENOMIC DNA]</scope>
    <source>
        <strain evidence="3">Buetzberg</strain>
    </source>
</reference>